<dbReference type="SUPFAM" id="SSF53383">
    <property type="entry name" value="PLP-dependent transferases"/>
    <property type="match status" value="1"/>
</dbReference>
<evidence type="ECO:0000313" key="10">
    <source>
        <dbReference type="Proteomes" id="UP001642540"/>
    </source>
</evidence>
<evidence type="ECO:0000256" key="2">
    <source>
        <dbReference type="ARBA" id="ARBA00009236"/>
    </source>
</evidence>
<dbReference type="PANTHER" id="PTHR21152">
    <property type="entry name" value="AMINOTRANSFERASE CLASS V"/>
    <property type="match status" value="1"/>
</dbReference>
<dbReference type="Proteomes" id="UP001642540">
    <property type="component" value="Unassembled WGS sequence"/>
</dbReference>
<evidence type="ECO:0000256" key="6">
    <source>
        <dbReference type="RuleBase" id="RU004504"/>
    </source>
</evidence>
<comment type="cofactor">
    <cofactor evidence="1 4 6">
        <name>pyridoxal 5'-phosphate</name>
        <dbReference type="ChEBI" id="CHEBI:597326"/>
    </cofactor>
</comment>
<dbReference type="Gene3D" id="3.90.1150.10">
    <property type="entry name" value="Aspartate Aminotransferase, domain 1"/>
    <property type="match status" value="1"/>
</dbReference>
<evidence type="ECO:0000256" key="1">
    <source>
        <dbReference type="ARBA" id="ARBA00001933"/>
    </source>
</evidence>
<keyword evidence="7" id="KW-0732">Signal</keyword>
<evidence type="ECO:0000256" key="7">
    <source>
        <dbReference type="SAM" id="SignalP"/>
    </source>
</evidence>
<dbReference type="EMBL" id="CAXLJM020000068">
    <property type="protein sequence ID" value="CAL8123269.1"/>
    <property type="molecule type" value="Genomic_DNA"/>
</dbReference>
<evidence type="ECO:0000256" key="3">
    <source>
        <dbReference type="ARBA" id="ARBA00022898"/>
    </source>
</evidence>
<dbReference type="InterPro" id="IPR015422">
    <property type="entry name" value="PyrdxlP-dep_Trfase_small"/>
</dbReference>
<organism evidence="9 10">
    <name type="scientific">Orchesella dallaii</name>
    <dbReference type="NCBI Taxonomy" id="48710"/>
    <lineage>
        <taxon>Eukaryota</taxon>
        <taxon>Metazoa</taxon>
        <taxon>Ecdysozoa</taxon>
        <taxon>Arthropoda</taxon>
        <taxon>Hexapoda</taxon>
        <taxon>Collembola</taxon>
        <taxon>Entomobryomorpha</taxon>
        <taxon>Entomobryoidea</taxon>
        <taxon>Orchesellidae</taxon>
        <taxon>Orchesellinae</taxon>
        <taxon>Orchesella</taxon>
    </lineage>
</organism>
<dbReference type="EC" id="2.6.1.44" evidence="4"/>
<dbReference type="InterPro" id="IPR020578">
    <property type="entry name" value="Aminotrans_V_PyrdxlP_BS"/>
</dbReference>
<gene>
    <name evidence="9" type="ORF">ODALV1_LOCUS20147</name>
</gene>
<reference evidence="9 10" key="1">
    <citation type="submission" date="2024-08" db="EMBL/GenBank/DDBJ databases">
        <authorList>
            <person name="Cucini C."/>
            <person name="Frati F."/>
        </authorList>
    </citation>
    <scope>NUCLEOTIDE SEQUENCE [LARGE SCALE GENOMIC DNA]</scope>
</reference>
<keyword evidence="10" id="KW-1185">Reference proteome</keyword>
<evidence type="ECO:0000256" key="5">
    <source>
        <dbReference type="RuleBase" id="RU004075"/>
    </source>
</evidence>
<feature type="signal peptide" evidence="7">
    <location>
        <begin position="1"/>
        <end position="18"/>
    </location>
</feature>
<dbReference type="InterPro" id="IPR015421">
    <property type="entry name" value="PyrdxlP-dep_Trfase_major"/>
</dbReference>
<feature type="domain" description="Aminotransferase class V" evidence="8">
    <location>
        <begin position="113"/>
        <end position="378"/>
    </location>
</feature>
<dbReference type="PIRSF" id="PIRSF000524">
    <property type="entry name" value="SPT"/>
    <property type="match status" value="1"/>
</dbReference>
<dbReference type="InterPro" id="IPR024169">
    <property type="entry name" value="SP_NH2Trfase/AEP_transaminase"/>
</dbReference>
<dbReference type="InterPro" id="IPR000192">
    <property type="entry name" value="Aminotrans_V_dom"/>
</dbReference>
<comment type="similarity">
    <text evidence="2 4 5">Belongs to the class-V pyridoxal-phosphate-dependent aminotransferase family.</text>
</comment>
<protein>
    <recommendedName>
        <fullName evidence="4">Alanine--glyoxylate aminotransferase</fullName>
        <ecNumber evidence="4">2.6.1.44</ecNumber>
    </recommendedName>
</protein>
<accession>A0ABP1RBS0</accession>
<dbReference type="Pfam" id="PF00266">
    <property type="entry name" value="Aminotran_5"/>
    <property type="match status" value="1"/>
</dbReference>
<keyword evidence="3 4" id="KW-0663">Pyridoxal phosphate</keyword>
<dbReference type="Gene3D" id="3.40.640.10">
    <property type="entry name" value="Type I PLP-dependent aspartate aminotransferase-like (Major domain)"/>
    <property type="match status" value="1"/>
</dbReference>
<comment type="catalytic activity">
    <reaction evidence="4">
        <text>glyoxylate + L-alanine = glycine + pyruvate</text>
        <dbReference type="Rhea" id="RHEA:24248"/>
        <dbReference type="ChEBI" id="CHEBI:15361"/>
        <dbReference type="ChEBI" id="CHEBI:36655"/>
        <dbReference type="ChEBI" id="CHEBI:57305"/>
        <dbReference type="ChEBI" id="CHEBI:57972"/>
        <dbReference type="EC" id="2.6.1.44"/>
    </reaction>
</comment>
<evidence type="ECO:0000256" key="4">
    <source>
        <dbReference type="PIRNR" id="PIRNR000524"/>
    </source>
</evidence>
<proteinExistence type="inferred from homology"/>
<comment type="caution">
    <text evidence="9">The sequence shown here is derived from an EMBL/GenBank/DDBJ whole genome shotgun (WGS) entry which is preliminary data.</text>
</comment>
<name>A0ABP1RBS0_9HEXA</name>
<evidence type="ECO:0000313" key="9">
    <source>
        <dbReference type="EMBL" id="CAL8123269.1"/>
    </source>
</evidence>
<dbReference type="PANTHER" id="PTHR21152:SF40">
    <property type="entry name" value="ALANINE--GLYOXYLATE AMINOTRANSFERASE"/>
    <property type="match status" value="1"/>
</dbReference>
<sequence>MLFSIEFLLISSLALTCAHRRFYSLDNNGVSSPSSVTRNNLPPARLFQPLPATYRQLNGGGPPTPYNRSREAFQLPLLADSEPLMASVFGDIVEGLQYAFQTKSAWTFAAQGSATTAMQAVLDNLIEPGDIVLVGICGYWGDVMSGIAKRLDANVITIRKRTGTRFSLSEISAAVKRYKPQVLAMVQGESTAGVWQPLDGVGDLCQREGCLLVSDSTSVVGMHAVNMDELKIDAAFTGSQKGLGGIVGLAPIALSERAVERMRRRIKPPRGYQTDHIQMAQQWNLTDAFQSYSVPLLYSLRESLALMAEEGRENTFDRHLRAARQLSQGLESLGLRHFVNEPDHRMVGITTFHIPAGKDPKKIKDYMLDRHKVYISNGYGDLTGKVLRFATYASNADSAKVDILIMALKDALNSPETDI</sequence>
<dbReference type="PROSITE" id="PS00595">
    <property type="entry name" value="AA_TRANSFER_CLASS_5"/>
    <property type="match status" value="1"/>
</dbReference>
<dbReference type="InterPro" id="IPR015424">
    <property type="entry name" value="PyrdxlP-dep_Trfase"/>
</dbReference>
<evidence type="ECO:0000259" key="8">
    <source>
        <dbReference type="Pfam" id="PF00266"/>
    </source>
</evidence>
<feature type="chain" id="PRO_5046610280" description="Alanine--glyoxylate aminotransferase" evidence="7">
    <location>
        <begin position="19"/>
        <end position="419"/>
    </location>
</feature>